<dbReference type="AlphaFoldDB" id="A0A6A6J321"/>
<proteinExistence type="predicted"/>
<evidence type="ECO:0000256" key="1">
    <source>
        <dbReference type="SAM" id="MobiDB-lite"/>
    </source>
</evidence>
<dbReference type="Proteomes" id="UP000800094">
    <property type="component" value="Unassembled WGS sequence"/>
</dbReference>
<evidence type="ECO:0000313" key="2">
    <source>
        <dbReference type="EMBL" id="KAF2257244.1"/>
    </source>
</evidence>
<dbReference type="EMBL" id="ML987189">
    <property type="protein sequence ID" value="KAF2257244.1"/>
    <property type="molecule type" value="Genomic_DNA"/>
</dbReference>
<dbReference type="GeneID" id="54576056"/>
<protein>
    <submittedName>
        <fullName evidence="2">Uncharacterized protein</fullName>
    </submittedName>
</protein>
<evidence type="ECO:0000313" key="3">
    <source>
        <dbReference type="Proteomes" id="UP000800094"/>
    </source>
</evidence>
<organism evidence="2 3">
    <name type="scientific">Trematosphaeria pertusa</name>
    <dbReference type="NCBI Taxonomy" id="390896"/>
    <lineage>
        <taxon>Eukaryota</taxon>
        <taxon>Fungi</taxon>
        <taxon>Dikarya</taxon>
        <taxon>Ascomycota</taxon>
        <taxon>Pezizomycotina</taxon>
        <taxon>Dothideomycetes</taxon>
        <taxon>Pleosporomycetidae</taxon>
        <taxon>Pleosporales</taxon>
        <taxon>Massarineae</taxon>
        <taxon>Trematosphaeriaceae</taxon>
        <taxon>Trematosphaeria</taxon>
    </lineage>
</organism>
<dbReference type="RefSeq" id="XP_033692248.1">
    <property type="nucleotide sequence ID" value="XM_033822726.1"/>
</dbReference>
<name>A0A6A6J321_9PLEO</name>
<feature type="compositionally biased region" description="Polar residues" evidence="1">
    <location>
        <begin position="1"/>
        <end position="11"/>
    </location>
</feature>
<gene>
    <name evidence="2" type="ORF">BU26DRAFT_39337</name>
</gene>
<sequence length="195" mass="22152">MKRPKSTSTTTGKRKPPHTDLPAPFPANNIAPMGARIFLPAHTTPRPIIRHPTSTSLHRRHAHSHHYSPAPYLHPRPLSYPHRSSAHTSCKLHLRTAGRNPQSYMESTSCSRGSGSHRDGPSRRHIFHGLRPRVSGRSRGSARVRGSTWRSVMVDSVGLETWCRRVRGCEERLRYGSEVGDIWWEDIRVRLGSRR</sequence>
<keyword evidence="3" id="KW-1185">Reference proteome</keyword>
<reference evidence="2" key="1">
    <citation type="journal article" date="2020" name="Stud. Mycol.">
        <title>101 Dothideomycetes genomes: a test case for predicting lifestyles and emergence of pathogens.</title>
        <authorList>
            <person name="Haridas S."/>
            <person name="Albert R."/>
            <person name="Binder M."/>
            <person name="Bloem J."/>
            <person name="Labutti K."/>
            <person name="Salamov A."/>
            <person name="Andreopoulos B."/>
            <person name="Baker S."/>
            <person name="Barry K."/>
            <person name="Bills G."/>
            <person name="Bluhm B."/>
            <person name="Cannon C."/>
            <person name="Castanera R."/>
            <person name="Culley D."/>
            <person name="Daum C."/>
            <person name="Ezra D."/>
            <person name="Gonzalez J."/>
            <person name="Henrissat B."/>
            <person name="Kuo A."/>
            <person name="Liang C."/>
            <person name="Lipzen A."/>
            <person name="Lutzoni F."/>
            <person name="Magnuson J."/>
            <person name="Mondo S."/>
            <person name="Nolan M."/>
            <person name="Ohm R."/>
            <person name="Pangilinan J."/>
            <person name="Park H.-J."/>
            <person name="Ramirez L."/>
            <person name="Alfaro M."/>
            <person name="Sun H."/>
            <person name="Tritt A."/>
            <person name="Yoshinaga Y."/>
            <person name="Zwiers L.-H."/>
            <person name="Turgeon B."/>
            <person name="Goodwin S."/>
            <person name="Spatafora J."/>
            <person name="Crous P."/>
            <person name="Grigoriev I."/>
        </authorList>
    </citation>
    <scope>NUCLEOTIDE SEQUENCE</scope>
    <source>
        <strain evidence="2">CBS 122368</strain>
    </source>
</reference>
<accession>A0A6A6J321</accession>
<feature type="region of interest" description="Disordered" evidence="1">
    <location>
        <begin position="100"/>
        <end position="125"/>
    </location>
</feature>
<feature type="region of interest" description="Disordered" evidence="1">
    <location>
        <begin position="1"/>
        <end position="27"/>
    </location>
</feature>
<feature type="compositionally biased region" description="Polar residues" evidence="1">
    <location>
        <begin position="100"/>
        <end position="114"/>
    </location>
</feature>